<keyword evidence="3" id="KW-1185">Reference proteome</keyword>
<dbReference type="Gene3D" id="1.20.58.60">
    <property type="match status" value="1"/>
</dbReference>
<reference evidence="2" key="1">
    <citation type="journal article" date="2023" name="IScience">
        <title>Live-bearing cockroach genome reveals convergent evolutionary mechanisms linked to viviparity in insects and beyond.</title>
        <authorList>
            <person name="Fouks B."/>
            <person name="Harrison M.C."/>
            <person name="Mikhailova A.A."/>
            <person name="Marchal E."/>
            <person name="English S."/>
            <person name="Carruthers M."/>
            <person name="Jennings E.C."/>
            <person name="Chiamaka E.L."/>
            <person name="Frigard R.A."/>
            <person name="Pippel M."/>
            <person name="Attardo G.M."/>
            <person name="Benoit J.B."/>
            <person name="Bornberg-Bauer E."/>
            <person name="Tobe S.S."/>
        </authorList>
    </citation>
    <scope>NUCLEOTIDE SEQUENCE</scope>
    <source>
        <strain evidence="2">Stay&amp;Tobe</strain>
    </source>
</reference>
<feature type="non-terminal residue" evidence="2">
    <location>
        <position position="108"/>
    </location>
</feature>
<dbReference type="EMBL" id="JASPKZ010008691">
    <property type="protein sequence ID" value="KAJ9579100.1"/>
    <property type="molecule type" value="Genomic_DNA"/>
</dbReference>
<sequence>MTLKIQKCEAMLVSPTGKGQQILEEGSAADCNNITKQLKSMKRKLQTLRRAVDKQHEQHEKAVEKYKKLGAELKTVLDWLNANETIVSSRPLLERDPASVEKEIEKHK</sequence>
<dbReference type="SUPFAM" id="SSF46966">
    <property type="entry name" value="Spectrin repeat"/>
    <property type="match status" value="1"/>
</dbReference>
<evidence type="ECO:0000313" key="3">
    <source>
        <dbReference type="Proteomes" id="UP001233999"/>
    </source>
</evidence>
<evidence type="ECO:0008006" key="4">
    <source>
        <dbReference type="Google" id="ProtNLM"/>
    </source>
</evidence>
<evidence type="ECO:0000256" key="1">
    <source>
        <dbReference type="SAM" id="Coils"/>
    </source>
</evidence>
<reference evidence="2" key="2">
    <citation type="submission" date="2023-05" db="EMBL/GenBank/DDBJ databases">
        <authorList>
            <person name="Fouks B."/>
        </authorList>
    </citation>
    <scope>NUCLEOTIDE SEQUENCE</scope>
    <source>
        <strain evidence="2">Stay&amp;Tobe</strain>
        <tissue evidence="2">Testes</tissue>
    </source>
</reference>
<proteinExistence type="predicted"/>
<evidence type="ECO:0000313" key="2">
    <source>
        <dbReference type="EMBL" id="KAJ9579100.1"/>
    </source>
</evidence>
<dbReference type="AlphaFoldDB" id="A0AAD8E6H6"/>
<dbReference type="Proteomes" id="UP001233999">
    <property type="component" value="Unassembled WGS sequence"/>
</dbReference>
<feature type="coiled-coil region" evidence="1">
    <location>
        <begin position="31"/>
        <end position="69"/>
    </location>
</feature>
<organism evidence="2 3">
    <name type="scientific">Diploptera punctata</name>
    <name type="common">Pacific beetle cockroach</name>
    <dbReference type="NCBI Taxonomy" id="6984"/>
    <lineage>
        <taxon>Eukaryota</taxon>
        <taxon>Metazoa</taxon>
        <taxon>Ecdysozoa</taxon>
        <taxon>Arthropoda</taxon>
        <taxon>Hexapoda</taxon>
        <taxon>Insecta</taxon>
        <taxon>Pterygota</taxon>
        <taxon>Neoptera</taxon>
        <taxon>Polyneoptera</taxon>
        <taxon>Dictyoptera</taxon>
        <taxon>Blattodea</taxon>
        <taxon>Blaberoidea</taxon>
        <taxon>Blaberidae</taxon>
        <taxon>Diplopterinae</taxon>
        <taxon>Diploptera</taxon>
    </lineage>
</organism>
<protein>
    <recommendedName>
        <fullName evidence="4">Dystrophin</fullName>
    </recommendedName>
</protein>
<keyword evidence="1" id="KW-0175">Coiled coil</keyword>
<comment type="caution">
    <text evidence="2">The sequence shown here is derived from an EMBL/GenBank/DDBJ whole genome shotgun (WGS) entry which is preliminary data.</text>
</comment>
<accession>A0AAD8E6H6</accession>
<gene>
    <name evidence="2" type="ORF">L9F63_024791</name>
</gene>
<name>A0AAD8E6H6_DIPPU</name>